<evidence type="ECO:0000313" key="4">
    <source>
        <dbReference type="Proteomes" id="UP001141434"/>
    </source>
</evidence>
<dbReference type="EMBL" id="JAPMSZ010000012">
    <property type="protein sequence ID" value="KAJ5081936.1"/>
    <property type="molecule type" value="Genomic_DNA"/>
</dbReference>
<gene>
    <name evidence="3" type="ORF">NUU61_010200</name>
</gene>
<feature type="compositionally biased region" description="Low complexity" evidence="1">
    <location>
        <begin position="155"/>
        <end position="171"/>
    </location>
</feature>
<feature type="compositionally biased region" description="Low complexity" evidence="1">
    <location>
        <begin position="132"/>
        <end position="148"/>
    </location>
</feature>
<reference evidence="3" key="1">
    <citation type="submission" date="2022-11" db="EMBL/GenBank/DDBJ databases">
        <authorList>
            <person name="Petersen C."/>
        </authorList>
    </citation>
    <scope>NUCLEOTIDE SEQUENCE</scope>
    <source>
        <strain evidence="3">IBT 34128</strain>
    </source>
</reference>
<dbReference type="OrthoDB" id="4991875at2759"/>
<sequence length="219" mass="21507">MKSGIPFALLGLAAAENSVVSLFIPDTESTTLAGSVVEESHSTTTWDISCAHKSTGDCAMHTTLVAGPTTTQYVASDSSQAFRLTCSMDGTTSGVCSGARSGSAFDFVGSVTTTLDKSDITLLPVTVSGSMPASPATATSTSTSTSSAVKDTEKGSSSQPSPKSSPKNSTEGAEESATKSSSAGSSASSSPSTGGMPRVTGNAGLALGGAAMVLAAAVV</sequence>
<dbReference type="Proteomes" id="UP001141434">
    <property type="component" value="Unassembled WGS sequence"/>
</dbReference>
<dbReference type="RefSeq" id="XP_056507223.1">
    <property type="nucleotide sequence ID" value="XM_056660725.1"/>
</dbReference>
<keyword evidence="4" id="KW-1185">Reference proteome</keyword>
<organism evidence="3 4">
    <name type="scientific">Penicillium alfredii</name>
    <dbReference type="NCBI Taxonomy" id="1506179"/>
    <lineage>
        <taxon>Eukaryota</taxon>
        <taxon>Fungi</taxon>
        <taxon>Dikarya</taxon>
        <taxon>Ascomycota</taxon>
        <taxon>Pezizomycotina</taxon>
        <taxon>Eurotiomycetes</taxon>
        <taxon>Eurotiomycetidae</taxon>
        <taxon>Eurotiales</taxon>
        <taxon>Aspergillaceae</taxon>
        <taxon>Penicillium</taxon>
    </lineage>
</organism>
<keyword evidence="2" id="KW-0732">Signal</keyword>
<feature type="region of interest" description="Disordered" evidence="1">
    <location>
        <begin position="126"/>
        <end position="203"/>
    </location>
</feature>
<dbReference type="AlphaFoldDB" id="A0A9W9EHK1"/>
<dbReference type="PANTHER" id="PTHR40640:SF1">
    <property type="entry name" value="ANCHORED GLYCOPROTEIN, PUTATIVE (AFU_ORTHOLOGUE AFUA_8G04860)-RELATED"/>
    <property type="match status" value="1"/>
</dbReference>
<reference evidence="3" key="2">
    <citation type="journal article" date="2023" name="IMA Fungus">
        <title>Comparative genomic study of the Penicillium genus elucidates a diverse pangenome and 15 lateral gene transfer events.</title>
        <authorList>
            <person name="Petersen C."/>
            <person name="Sorensen T."/>
            <person name="Nielsen M.R."/>
            <person name="Sondergaard T.E."/>
            <person name="Sorensen J.L."/>
            <person name="Fitzpatrick D.A."/>
            <person name="Frisvad J.C."/>
            <person name="Nielsen K.L."/>
        </authorList>
    </citation>
    <scope>NUCLEOTIDE SEQUENCE</scope>
    <source>
        <strain evidence="3">IBT 34128</strain>
    </source>
</reference>
<accession>A0A9W9EHK1</accession>
<dbReference type="GeneID" id="81399894"/>
<comment type="caution">
    <text evidence="3">The sequence shown here is derived from an EMBL/GenBank/DDBJ whole genome shotgun (WGS) entry which is preliminary data.</text>
</comment>
<dbReference type="PANTHER" id="PTHR40640">
    <property type="entry name" value="ANCHORED GLYCOPROTEIN, PUTATIVE (AFU_ORTHOLOGUE AFUA_8G04860)-RELATED"/>
    <property type="match status" value="1"/>
</dbReference>
<name>A0A9W9EHK1_9EURO</name>
<evidence type="ECO:0000256" key="2">
    <source>
        <dbReference type="SAM" id="SignalP"/>
    </source>
</evidence>
<feature type="compositionally biased region" description="Low complexity" evidence="1">
    <location>
        <begin position="178"/>
        <end position="195"/>
    </location>
</feature>
<feature type="signal peptide" evidence="2">
    <location>
        <begin position="1"/>
        <end position="15"/>
    </location>
</feature>
<evidence type="ECO:0000313" key="3">
    <source>
        <dbReference type="EMBL" id="KAJ5081936.1"/>
    </source>
</evidence>
<proteinExistence type="predicted"/>
<protein>
    <submittedName>
        <fullName evidence="3">Uncharacterized protein</fullName>
    </submittedName>
</protein>
<evidence type="ECO:0000256" key="1">
    <source>
        <dbReference type="SAM" id="MobiDB-lite"/>
    </source>
</evidence>
<feature type="chain" id="PRO_5040903477" evidence="2">
    <location>
        <begin position="16"/>
        <end position="219"/>
    </location>
</feature>